<feature type="region of interest" description="Disordered" evidence="1">
    <location>
        <begin position="28"/>
        <end position="83"/>
    </location>
</feature>
<feature type="region of interest" description="Disordered" evidence="1">
    <location>
        <begin position="400"/>
        <end position="423"/>
    </location>
</feature>
<dbReference type="Proteomes" id="UP000001418">
    <property type="component" value="Chromosome"/>
</dbReference>
<organism evidence="4 5">
    <name type="scientific">Mycoplasmoides gallisepticum (strain R(low / passage 15 / clone 2))</name>
    <name type="common">Mycoplasma gallisepticum</name>
    <dbReference type="NCBI Taxonomy" id="710127"/>
    <lineage>
        <taxon>Bacteria</taxon>
        <taxon>Bacillati</taxon>
        <taxon>Mycoplasmatota</taxon>
        <taxon>Mycoplasmoidales</taxon>
        <taxon>Mycoplasmoidaceae</taxon>
        <taxon>Mycoplasmoides</taxon>
    </lineage>
</organism>
<proteinExistence type="predicted"/>
<dbReference type="PATRIC" id="fig|233150.7.peg.381"/>
<keyword evidence="2" id="KW-0732">Signal</keyword>
<gene>
    <name evidence="4" type="primary">vlhA.5.06</name>
    <name evidence="4" type="ORF">MGA_1246</name>
</gene>
<sequence>MKRKNILKFVSLLGIGSFVMLAAASCTSATTPTPNPEPKPDPMPNPPSGGMNGGNTPTPNPNPPSGGMNGGDNNPGNDGGMDNAAQQLAAARTALTTLINGETANLASYEDYAKIKNELTAAYETAKAVSAKTGATLNEVNEAKTTLDAAILKAASAKNDFDNKNQPLVTAYNNLKTTLQSKTTSLEGLSENKYSSIKNHLSKLFDTGSAITARTLDPTNGERPTLEKVNEANNGIKMAISFDSLKKWKNNADKFNDFEKKPLSKTQLSTGTDSAHNQEQPANWSFAGYSVDLTTRSTGNSQNLPNLNFAQRKVWTSENQPTGKTALVSSPVSSTDVSWIYSLAGEGTKYTLSFEYYGPDTAFLYFPYKLVKQADSSSVALQYSLNKTSSKLINFEPAKTMPTNADQSENGVATTSTTEGRSSSEVLVADEVAAVNNEMNPTPTVSDINIAKVTLSGLTFGENTIEFSVPTNKVAPMIGNMYLTSNSGSQGKIYNEIFGNTSNSSDNSTSVTVDLLTGYSLASGWSTYIGEFKQLMDTQMGESSDSQTRKPSYLVGFIGGPGSRGLTNVDNPIESPSTRNSKRTLTIYVSAPRAGDYYISGSFISTNTSNRLLKFSMDNNDSNSVTINVKAKSNWNALDTFNTGDMSNTNVVQNQMMRALNLKEGVNKIVISGDNHTPYIGNLTFTLNATPSSNTESETRSTT</sequence>
<feature type="compositionally biased region" description="Low complexity" evidence="1">
    <location>
        <begin position="71"/>
        <end position="83"/>
    </location>
</feature>
<accession>Q7NBD8</accession>
<feature type="signal peptide" evidence="2">
    <location>
        <begin position="1"/>
        <end position="22"/>
    </location>
</feature>
<name>Q7NBD8_MYCGA</name>
<dbReference type="HOGENOM" id="CLU_026702_2_0_14"/>
<protein>
    <submittedName>
        <fullName evidence="4">VlhA.5.06 variable lipoprotein family protein</fullName>
    </submittedName>
</protein>
<feature type="domain" description="Haemagglutinin Mycoplasma" evidence="3">
    <location>
        <begin position="258"/>
        <end position="688"/>
    </location>
</feature>
<dbReference type="EMBL" id="AE015450">
    <property type="protein sequence ID" value="AAP56691.1"/>
    <property type="molecule type" value="Genomic_DNA"/>
</dbReference>
<dbReference type="InterPro" id="IPR008692">
    <property type="entry name" value="Hemogglutn_Mycoplasma"/>
</dbReference>
<feature type="compositionally biased region" description="Polar residues" evidence="1">
    <location>
        <begin position="401"/>
        <end position="413"/>
    </location>
</feature>
<dbReference type="AlphaFoldDB" id="Q7NBD8"/>
<feature type="chain" id="PRO_5004288762" evidence="2">
    <location>
        <begin position="23"/>
        <end position="703"/>
    </location>
</feature>
<dbReference type="Pfam" id="PF05692">
    <property type="entry name" value="Myco_haema"/>
    <property type="match status" value="1"/>
</dbReference>
<keyword evidence="4" id="KW-0449">Lipoprotein</keyword>
<feature type="compositionally biased region" description="Pro residues" evidence="1">
    <location>
        <begin position="33"/>
        <end position="47"/>
    </location>
</feature>
<dbReference type="Pfam" id="PF07554">
    <property type="entry name" value="FIVAR"/>
    <property type="match status" value="2"/>
</dbReference>
<dbReference type="RefSeq" id="WP_011113584.1">
    <property type="nucleotide sequence ID" value="NC_004829.2"/>
</dbReference>
<evidence type="ECO:0000256" key="1">
    <source>
        <dbReference type="SAM" id="MobiDB-lite"/>
    </source>
</evidence>
<dbReference type="OrthoDB" id="403243at2"/>
<reference evidence="4 5" key="1">
    <citation type="journal article" date="2003" name="Microbiology">
        <title>The complete genome sequence of the avian pathogen Mycoplasma gallisepticum strain R(low).</title>
        <authorList>
            <person name="Papazisi L."/>
            <person name="Gorton T.S."/>
            <person name="Kutish G."/>
            <person name="Markham P.F."/>
            <person name="Browning G.F."/>
            <person name="Nguyen D.K."/>
            <person name="Swartzell S."/>
            <person name="Madan A."/>
            <person name="Mahairas G."/>
            <person name="Geary S.J."/>
        </authorList>
    </citation>
    <scope>NUCLEOTIDE SEQUENCE [LARGE SCALE GENOMIC DNA]</scope>
    <source>
        <strain evidence="5">R(low / passage 15 / clone 2)</strain>
    </source>
</reference>
<feature type="compositionally biased region" description="Low complexity" evidence="1">
    <location>
        <begin position="414"/>
        <end position="423"/>
    </location>
</feature>
<dbReference type="PROSITE" id="PS51257">
    <property type="entry name" value="PROKAR_LIPOPROTEIN"/>
    <property type="match status" value="1"/>
</dbReference>
<evidence type="ECO:0000313" key="4">
    <source>
        <dbReference type="EMBL" id="AAP56691.1"/>
    </source>
</evidence>
<keyword evidence="5" id="KW-1185">Reference proteome</keyword>
<evidence type="ECO:0000259" key="3">
    <source>
        <dbReference type="Pfam" id="PF05692"/>
    </source>
</evidence>
<dbReference type="Gene3D" id="2.60.120.260">
    <property type="entry name" value="Galactose-binding domain-like"/>
    <property type="match status" value="1"/>
</dbReference>
<evidence type="ECO:0000256" key="2">
    <source>
        <dbReference type="SAM" id="SignalP"/>
    </source>
</evidence>
<dbReference type="KEGG" id="mga:MGA_1246"/>
<evidence type="ECO:0000313" key="5">
    <source>
        <dbReference type="Proteomes" id="UP000001418"/>
    </source>
</evidence>